<dbReference type="PANTHER" id="PTHR43245">
    <property type="entry name" value="BIFUNCTIONAL POLYMYXIN RESISTANCE PROTEIN ARNA"/>
    <property type="match status" value="1"/>
</dbReference>
<keyword evidence="3" id="KW-1185">Reference proteome</keyword>
<name>A0A2S3UV18_9HYPH</name>
<dbReference type="InterPro" id="IPR001509">
    <property type="entry name" value="Epimerase_deHydtase"/>
</dbReference>
<dbReference type="InterPro" id="IPR050177">
    <property type="entry name" value="Lipid_A_modif_metabolic_enz"/>
</dbReference>
<evidence type="ECO:0000313" key="2">
    <source>
        <dbReference type="EMBL" id="POF31514.1"/>
    </source>
</evidence>
<dbReference type="InterPro" id="IPR036291">
    <property type="entry name" value="NAD(P)-bd_dom_sf"/>
</dbReference>
<evidence type="ECO:0000259" key="1">
    <source>
        <dbReference type="Pfam" id="PF01370"/>
    </source>
</evidence>
<dbReference type="Pfam" id="PF01370">
    <property type="entry name" value="Epimerase"/>
    <property type="match status" value="1"/>
</dbReference>
<accession>A0A2S3UV18</accession>
<dbReference type="RefSeq" id="WP_103222448.1">
    <property type="nucleotide sequence ID" value="NZ_PPCN01000004.1"/>
</dbReference>
<organism evidence="2 3">
    <name type="scientific">Roseibium marinum</name>
    <dbReference type="NCBI Taxonomy" id="281252"/>
    <lineage>
        <taxon>Bacteria</taxon>
        <taxon>Pseudomonadati</taxon>
        <taxon>Pseudomonadota</taxon>
        <taxon>Alphaproteobacteria</taxon>
        <taxon>Hyphomicrobiales</taxon>
        <taxon>Stappiaceae</taxon>
        <taxon>Roseibium</taxon>
    </lineage>
</organism>
<evidence type="ECO:0000313" key="3">
    <source>
        <dbReference type="Proteomes" id="UP000236959"/>
    </source>
</evidence>
<dbReference type="AlphaFoldDB" id="A0A2S3UV18"/>
<proteinExistence type="predicted"/>
<gene>
    <name evidence="2" type="ORF">CLV41_10477</name>
</gene>
<dbReference type="CDD" id="cd08946">
    <property type="entry name" value="SDR_e"/>
    <property type="match status" value="1"/>
</dbReference>
<protein>
    <submittedName>
        <fullName evidence="2">Nucleoside-diphosphate-sugar epimerase</fullName>
    </submittedName>
</protein>
<dbReference type="Gene3D" id="3.40.50.720">
    <property type="entry name" value="NAD(P)-binding Rossmann-like Domain"/>
    <property type="match status" value="1"/>
</dbReference>
<reference evidence="2 3" key="1">
    <citation type="submission" date="2018-01" db="EMBL/GenBank/DDBJ databases">
        <title>Genomic Encyclopedia of Archaeal and Bacterial Type Strains, Phase II (KMG-II): from individual species to whole genera.</title>
        <authorList>
            <person name="Goeker M."/>
        </authorList>
    </citation>
    <scope>NUCLEOTIDE SEQUENCE [LARGE SCALE GENOMIC DNA]</scope>
    <source>
        <strain evidence="2 3">DSM 17023</strain>
    </source>
</reference>
<dbReference type="PANTHER" id="PTHR43245:SF55">
    <property type="entry name" value="NAD(P)-BINDING DOMAIN-CONTAINING PROTEIN"/>
    <property type="match status" value="1"/>
</dbReference>
<dbReference type="Proteomes" id="UP000236959">
    <property type="component" value="Unassembled WGS sequence"/>
</dbReference>
<sequence length="297" mass="31951">MHVLITGAGGTVGRFIARRMLADGYHVTVLGRRPLEGWPTAFSHYDLADPQPCLPAADALVHCALSHEPGKFRGGEGNDPDRFRSLNVEGTAVLFKAARQVGCTQAVFLSSRAVYGDHRGGELLRETDRAASDTLYGQVKLAGEAILEELTGPAFQGAALRATGVYGHVPDLAGHKWTGLFRAFACGETIEPRKATEVHGRDLAAAVSLLLDEGGRQESRLARFEVFNVSDVVIDRRELLEELKTLCDCTGTLPLPATSTPGIMDTAKLQALGWQPGGQERLRDFLKACCADLQTSA</sequence>
<dbReference type="SUPFAM" id="SSF51735">
    <property type="entry name" value="NAD(P)-binding Rossmann-fold domains"/>
    <property type="match status" value="1"/>
</dbReference>
<feature type="domain" description="NAD-dependent epimerase/dehydratase" evidence="1">
    <location>
        <begin position="3"/>
        <end position="213"/>
    </location>
</feature>
<comment type="caution">
    <text evidence="2">The sequence shown here is derived from an EMBL/GenBank/DDBJ whole genome shotgun (WGS) entry which is preliminary data.</text>
</comment>
<dbReference type="OrthoDB" id="9814124at2"/>
<dbReference type="EMBL" id="PPCN01000004">
    <property type="protein sequence ID" value="POF31514.1"/>
    <property type="molecule type" value="Genomic_DNA"/>
</dbReference>